<name>A0A7J6LSH0_PERCH</name>
<keyword evidence="3" id="KW-1015">Disulfide bond</keyword>
<feature type="domain" description="Peptidase C1A papain C-terminal" evidence="4">
    <location>
        <begin position="122"/>
        <end position="345"/>
    </location>
</feature>
<evidence type="ECO:0008006" key="8">
    <source>
        <dbReference type="Google" id="ProtNLM"/>
    </source>
</evidence>
<dbReference type="InterPro" id="IPR039417">
    <property type="entry name" value="Peptidase_C1A_papain-like"/>
</dbReference>
<dbReference type="PROSITE" id="PS00639">
    <property type="entry name" value="THIOL_PROTEASE_HIS"/>
    <property type="match status" value="1"/>
</dbReference>
<dbReference type="InterPro" id="IPR000169">
    <property type="entry name" value="Pept_cys_AS"/>
</dbReference>
<dbReference type="SUPFAM" id="SSF54001">
    <property type="entry name" value="Cysteine proteinases"/>
    <property type="match status" value="1"/>
</dbReference>
<evidence type="ECO:0000259" key="5">
    <source>
        <dbReference type="SMART" id="SM00848"/>
    </source>
</evidence>
<proteinExistence type="inferred from homology"/>
<keyword evidence="7" id="KW-1185">Reference proteome</keyword>
<protein>
    <recommendedName>
        <fullName evidence="8">Cathepsin L</fullName>
    </recommendedName>
</protein>
<dbReference type="Pfam" id="PF08246">
    <property type="entry name" value="Inhibitor_I29"/>
    <property type="match status" value="1"/>
</dbReference>
<evidence type="ECO:0000256" key="3">
    <source>
        <dbReference type="ARBA" id="ARBA00023157"/>
    </source>
</evidence>
<sequence>MIWTSLLLVLTSYVFEIPLVFGKLSAYKAYEKYKYKYKLHFGPDEDARRLKIFRKTLAHIRRVNAKNYTFKLGITEFAALTDEEFTDRLVCNDGISPKTGKMINPNSTEGILHKNRLRKLAPPAKVDWRAAGAVTPVRKQNGCGCCYAMATTEATEGIFQIKKKKLVDLSVQQIVDCSSSFGNEGCKGGFQVNSYHYIEERGIVKESSYPYKAVAGTCQTKITQDVHKQCLRPGDLVGWWPIKEGDLEEMLEGVAQQPVSAILNAYPADFKSYTGGIYKSDACPSSKTSHSVLITGYGEDDKGIKYWEFKNSWGEDWGMKGYGRIIRGKGGDGECGILRQAYYPLLAEELDPGEECV</sequence>
<dbReference type="InterPro" id="IPR025660">
    <property type="entry name" value="Pept_his_AS"/>
</dbReference>
<dbReference type="GO" id="GO:0008234">
    <property type="term" value="F:cysteine-type peptidase activity"/>
    <property type="evidence" value="ECO:0007669"/>
    <property type="project" value="InterPro"/>
</dbReference>
<dbReference type="OrthoDB" id="190265at2759"/>
<keyword evidence="2" id="KW-0865">Zymogen</keyword>
<dbReference type="CDD" id="cd02248">
    <property type="entry name" value="Peptidase_C1A"/>
    <property type="match status" value="1"/>
</dbReference>
<dbReference type="AlphaFoldDB" id="A0A7J6LSH0"/>
<gene>
    <name evidence="6" type="ORF">FOL47_006343</name>
</gene>
<dbReference type="InterPro" id="IPR038765">
    <property type="entry name" value="Papain-like_cys_pep_sf"/>
</dbReference>
<accession>A0A7J6LSH0</accession>
<dbReference type="PROSITE" id="PS00139">
    <property type="entry name" value="THIOL_PROTEASE_CYS"/>
    <property type="match status" value="1"/>
</dbReference>
<dbReference type="InterPro" id="IPR000668">
    <property type="entry name" value="Peptidase_C1A_C"/>
</dbReference>
<comment type="caution">
    <text evidence="6">The sequence shown here is derived from an EMBL/GenBank/DDBJ whole genome shotgun (WGS) entry which is preliminary data.</text>
</comment>
<evidence type="ECO:0000313" key="7">
    <source>
        <dbReference type="Proteomes" id="UP000591131"/>
    </source>
</evidence>
<evidence type="ECO:0000256" key="1">
    <source>
        <dbReference type="ARBA" id="ARBA00008455"/>
    </source>
</evidence>
<evidence type="ECO:0000259" key="4">
    <source>
        <dbReference type="SMART" id="SM00645"/>
    </source>
</evidence>
<dbReference type="Gene3D" id="3.90.70.10">
    <property type="entry name" value="Cysteine proteinases"/>
    <property type="match status" value="1"/>
</dbReference>
<dbReference type="Pfam" id="PF00112">
    <property type="entry name" value="Peptidase_C1"/>
    <property type="match status" value="1"/>
</dbReference>
<feature type="domain" description="Cathepsin propeptide inhibitor" evidence="5">
    <location>
        <begin position="30"/>
        <end position="85"/>
    </location>
</feature>
<dbReference type="PANTHER" id="PTHR12411">
    <property type="entry name" value="CYSTEINE PROTEASE FAMILY C1-RELATED"/>
    <property type="match status" value="1"/>
</dbReference>
<dbReference type="EMBL" id="JAAPAO010000352">
    <property type="protein sequence ID" value="KAF4662245.1"/>
    <property type="molecule type" value="Genomic_DNA"/>
</dbReference>
<dbReference type="InterPro" id="IPR013201">
    <property type="entry name" value="Prot_inhib_I29"/>
</dbReference>
<dbReference type="FunFam" id="3.90.70.10:FF:000332">
    <property type="entry name" value="Cathepsin L1"/>
    <property type="match status" value="1"/>
</dbReference>
<dbReference type="SMART" id="SM00645">
    <property type="entry name" value="Pept_C1"/>
    <property type="match status" value="1"/>
</dbReference>
<dbReference type="GO" id="GO:0006508">
    <property type="term" value="P:proteolysis"/>
    <property type="evidence" value="ECO:0007669"/>
    <property type="project" value="InterPro"/>
</dbReference>
<dbReference type="SMART" id="SM00848">
    <property type="entry name" value="Inhibitor_I29"/>
    <property type="match status" value="1"/>
</dbReference>
<reference evidence="6 7" key="1">
    <citation type="submission" date="2020-04" db="EMBL/GenBank/DDBJ databases">
        <title>Perkinsus chesapeaki whole genome sequence.</title>
        <authorList>
            <person name="Bogema D.R."/>
        </authorList>
    </citation>
    <scope>NUCLEOTIDE SEQUENCE [LARGE SCALE GENOMIC DNA]</scope>
    <source>
        <strain evidence="6">ATCC PRA-425</strain>
    </source>
</reference>
<evidence type="ECO:0000313" key="6">
    <source>
        <dbReference type="EMBL" id="KAF4662245.1"/>
    </source>
</evidence>
<comment type="similarity">
    <text evidence="1">Belongs to the peptidase C1 family.</text>
</comment>
<dbReference type="Proteomes" id="UP000591131">
    <property type="component" value="Unassembled WGS sequence"/>
</dbReference>
<evidence type="ECO:0000256" key="2">
    <source>
        <dbReference type="ARBA" id="ARBA00023145"/>
    </source>
</evidence>
<organism evidence="6 7">
    <name type="scientific">Perkinsus chesapeaki</name>
    <name type="common">Clam parasite</name>
    <name type="synonym">Perkinsus andrewsi</name>
    <dbReference type="NCBI Taxonomy" id="330153"/>
    <lineage>
        <taxon>Eukaryota</taxon>
        <taxon>Sar</taxon>
        <taxon>Alveolata</taxon>
        <taxon>Perkinsozoa</taxon>
        <taxon>Perkinsea</taxon>
        <taxon>Perkinsida</taxon>
        <taxon>Perkinsidae</taxon>
        <taxon>Perkinsus</taxon>
    </lineage>
</organism>
<dbReference type="InterPro" id="IPR013128">
    <property type="entry name" value="Peptidase_C1A"/>
</dbReference>